<dbReference type="OrthoDB" id="9775118at2"/>
<dbReference type="InterPro" id="IPR036907">
    <property type="entry name" value="5'-Nucleotdase_C_sf"/>
</dbReference>
<dbReference type="AlphaFoldDB" id="A0A2S6HQL9"/>
<comment type="caution">
    <text evidence="5">The sequence shown here is derived from an EMBL/GenBank/DDBJ whole genome shotgun (WGS) entry which is preliminary data.</text>
</comment>
<dbReference type="SUPFAM" id="SSF56300">
    <property type="entry name" value="Metallo-dependent phosphatases"/>
    <property type="match status" value="1"/>
</dbReference>
<proteinExistence type="inferred from homology"/>
<evidence type="ECO:0000313" key="6">
    <source>
        <dbReference type="Proteomes" id="UP000237749"/>
    </source>
</evidence>
<reference evidence="5 6" key="1">
    <citation type="submission" date="2018-02" db="EMBL/GenBank/DDBJ databases">
        <title>Genomic Encyclopedia of Archaeal and Bacterial Type Strains, Phase II (KMG-II): from individual species to whole genera.</title>
        <authorList>
            <person name="Goeker M."/>
        </authorList>
    </citation>
    <scope>NUCLEOTIDE SEQUENCE [LARGE SCALE GENOMIC DNA]</scope>
    <source>
        <strain evidence="5 6">DSM 3808</strain>
    </source>
</reference>
<dbReference type="PANTHER" id="PTHR11575">
    <property type="entry name" value="5'-NUCLEOTIDASE-RELATED"/>
    <property type="match status" value="1"/>
</dbReference>
<comment type="similarity">
    <text evidence="2">Belongs to the 5'-nucleotidase family.</text>
</comment>
<keyword evidence="6" id="KW-1185">Reference proteome</keyword>
<protein>
    <submittedName>
        <fullName evidence="5">2',3'-cyclic-nucleotide 2'-phosphodiesterase/3'-nucleotidase</fullName>
    </submittedName>
</protein>
<sequence>MKRNAKIYYTSDVHGYLFPTSYGDKTERPMGLLNCISNFEKDGNALIFDGGDTISGSPMAAFITEQAGEILESEPLAQVYNAAFYDAVVPGNHDFNFGYDRLAGYMKKLNAVCLCANANDLKGHTGITSSYIFNLKNGLRLGVTGIVTDYVNVWENPKHLEQIQITDAFAAAKNELEHLKKESDITVCIYHGGYECDLETGALLTSGNENIGYRILKELDYDLLLTAHQHMTVKGRDCFGTHTLQLTANAVQYACIELEYEDGACTVTSSILPAGACHNREPYESLLPLEGQVQNWLDLEIGSLKEAIPEKEKLDMALNGSQVADFFNQIQMEYTKADISCIGLGNNPIALPAQVTMRDLVRVYPFSNTLVVLEVTQEVLKQALERCGEYFTLNHGMVEISEVFLKPKVEHYNYDYFAGITYEIDLERPVGDRVVRILFHGEPIGNRKLKLCMSDYRASGTGGYEVYKQCPVLERFGTDVPQLALEYLKNHPHTEIRRCGGLALYNSRL</sequence>
<feature type="domain" description="5'-Nucleotidase C-terminal" evidence="4">
    <location>
        <begin position="318"/>
        <end position="468"/>
    </location>
</feature>
<dbReference type="PRINTS" id="PR01607">
    <property type="entry name" value="APYRASEFAMLY"/>
</dbReference>
<organism evidence="5 6">
    <name type="scientific">Lacrimispora xylanisolvens</name>
    <dbReference type="NCBI Taxonomy" id="384636"/>
    <lineage>
        <taxon>Bacteria</taxon>
        <taxon>Bacillati</taxon>
        <taxon>Bacillota</taxon>
        <taxon>Clostridia</taxon>
        <taxon>Lachnospirales</taxon>
        <taxon>Lachnospiraceae</taxon>
        <taxon>Lacrimispora</taxon>
    </lineage>
</organism>
<evidence type="ECO:0000313" key="5">
    <source>
        <dbReference type="EMBL" id="PPK79917.1"/>
    </source>
</evidence>
<keyword evidence="2" id="KW-0547">Nucleotide-binding</keyword>
<dbReference type="InterPro" id="IPR006179">
    <property type="entry name" value="5_nucleotidase/apyrase"/>
</dbReference>
<name>A0A2S6HQL9_9FIRM</name>
<evidence type="ECO:0000256" key="2">
    <source>
        <dbReference type="RuleBase" id="RU362119"/>
    </source>
</evidence>
<dbReference type="Pfam" id="PF02872">
    <property type="entry name" value="5_nucleotid_C"/>
    <property type="match status" value="1"/>
</dbReference>
<dbReference type="EMBL" id="PTJA01000008">
    <property type="protein sequence ID" value="PPK79917.1"/>
    <property type="molecule type" value="Genomic_DNA"/>
</dbReference>
<dbReference type="GO" id="GO:0000166">
    <property type="term" value="F:nucleotide binding"/>
    <property type="evidence" value="ECO:0007669"/>
    <property type="project" value="UniProtKB-KW"/>
</dbReference>
<dbReference type="InterPro" id="IPR029052">
    <property type="entry name" value="Metallo-depent_PP-like"/>
</dbReference>
<keyword evidence="1" id="KW-0732">Signal</keyword>
<evidence type="ECO:0000256" key="1">
    <source>
        <dbReference type="ARBA" id="ARBA00022729"/>
    </source>
</evidence>
<evidence type="ECO:0000259" key="3">
    <source>
        <dbReference type="Pfam" id="PF00149"/>
    </source>
</evidence>
<dbReference type="PANTHER" id="PTHR11575:SF6">
    <property type="entry name" value="2',3'-CYCLIC-NUCLEOTIDE 2'-PHOSPHODIESTERASE_3'-NUCLEOTIDASE"/>
    <property type="match status" value="1"/>
</dbReference>
<dbReference type="Proteomes" id="UP000237749">
    <property type="component" value="Unassembled WGS sequence"/>
</dbReference>
<evidence type="ECO:0000259" key="4">
    <source>
        <dbReference type="Pfam" id="PF02872"/>
    </source>
</evidence>
<dbReference type="RefSeq" id="WP_104437810.1">
    <property type="nucleotide sequence ID" value="NZ_PTJA01000008.1"/>
</dbReference>
<dbReference type="Gene3D" id="3.60.21.10">
    <property type="match status" value="1"/>
</dbReference>
<dbReference type="Pfam" id="PF00149">
    <property type="entry name" value="Metallophos"/>
    <property type="match status" value="1"/>
</dbReference>
<gene>
    <name evidence="5" type="ORF">BXY41_108142</name>
</gene>
<dbReference type="Gene3D" id="3.90.780.10">
    <property type="entry name" value="5'-Nucleotidase, C-terminal domain"/>
    <property type="match status" value="1"/>
</dbReference>
<dbReference type="GO" id="GO:0030288">
    <property type="term" value="C:outer membrane-bounded periplasmic space"/>
    <property type="evidence" value="ECO:0007669"/>
    <property type="project" value="TreeGrafter"/>
</dbReference>
<dbReference type="InterPro" id="IPR008334">
    <property type="entry name" value="5'-Nucleotdase_C"/>
</dbReference>
<accession>A0A2S6HQL9</accession>
<dbReference type="GO" id="GO:0016787">
    <property type="term" value="F:hydrolase activity"/>
    <property type="evidence" value="ECO:0007669"/>
    <property type="project" value="UniProtKB-KW"/>
</dbReference>
<dbReference type="InterPro" id="IPR004843">
    <property type="entry name" value="Calcineurin-like_PHP"/>
</dbReference>
<keyword evidence="2" id="KW-0378">Hydrolase</keyword>
<dbReference type="GO" id="GO:0009166">
    <property type="term" value="P:nucleotide catabolic process"/>
    <property type="evidence" value="ECO:0007669"/>
    <property type="project" value="InterPro"/>
</dbReference>
<dbReference type="SUPFAM" id="SSF55816">
    <property type="entry name" value="5'-nucleotidase (syn. UDP-sugar hydrolase), C-terminal domain"/>
    <property type="match status" value="1"/>
</dbReference>
<feature type="domain" description="Calcineurin-like phosphoesterase" evidence="3">
    <location>
        <begin position="6"/>
        <end position="230"/>
    </location>
</feature>